<accession>A0ABD3N6U8</accession>
<evidence type="ECO:0000313" key="9">
    <source>
        <dbReference type="Proteomes" id="UP001530293"/>
    </source>
</evidence>
<dbReference type="Gene3D" id="3.20.200.10">
    <property type="entry name" value="MHCK/EF2 kinase"/>
    <property type="match status" value="1"/>
</dbReference>
<dbReference type="InterPro" id="IPR036465">
    <property type="entry name" value="vWFA_dom_sf"/>
</dbReference>
<feature type="region of interest" description="Disordered" evidence="6">
    <location>
        <begin position="74"/>
        <end position="96"/>
    </location>
</feature>
<dbReference type="PANTHER" id="PTHR45992">
    <property type="entry name" value="EUKARYOTIC ELONGATION FACTOR 2 KINASE-RELATED"/>
    <property type="match status" value="1"/>
</dbReference>
<evidence type="ECO:0000256" key="6">
    <source>
        <dbReference type="SAM" id="MobiDB-lite"/>
    </source>
</evidence>
<feature type="domain" description="Alpha-type protein kinase" evidence="7">
    <location>
        <begin position="476"/>
        <end position="736"/>
    </location>
</feature>
<dbReference type="PANTHER" id="PTHR45992:SF11">
    <property type="entry name" value="ALPHA-TYPE PROTEIN KINASE DOMAIN-CONTAINING PROTEIN"/>
    <property type="match status" value="1"/>
</dbReference>
<dbReference type="Gene3D" id="3.30.200.20">
    <property type="entry name" value="Phosphorylase Kinase, domain 1"/>
    <property type="match status" value="1"/>
</dbReference>
<keyword evidence="2" id="KW-0808">Transferase</keyword>
<name>A0ABD3N6U8_9STRA</name>
<evidence type="ECO:0000256" key="1">
    <source>
        <dbReference type="ARBA" id="ARBA00022527"/>
    </source>
</evidence>
<dbReference type="InterPro" id="IPR011009">
    <property type="entry name" value="Kinase-like_dom_sf"/>
</dbReference>
<evidence type="ECO:0000256" key="2">
    <source>
        <dbReference type="ARBA" id="ARBA00022679"/>
    </source>
</evidence>
<proteinExistence type="predicted"/>
<dbReference type="PROSITE" id="PS51158">
    <property type="entry name" value="ALPHA_KINASE"/>
    <property type="match status" value="1"/>
</dbReference>
<comment type="caution">
    <text evidence="8">The sequence shown here is derived from an EMBL/GenBank/DDBJ whole genome shotgun (WGS) entry which is preliminary data.</text>
</comment>
<dbReference type="SUPFAM" id="SSF56112">
    <property type="entry name" value="Protein kinase-like (PK-like)"/>
    <property type="match status" value="1"/>
</dbReference>
<organism evidence="8 9">
    <name type="scientific">Discostella pseudostelligera</name>
    <dbReference type="NCBI Taxonomy" id="259834"/>
    <lineage>
        <taxon>Eukaryota</taxon>
        <taxon>Sar</taxon>
        <taxon>Stramenopiles</taxon>
        <taxon>Ochrophyta</taxon>
        <taxon>Bacillariophyta</taxon>
        <taxon>Coscinodiscophyceae</taxon>
        <taxon>Thalassiosirophycidae</taxon>
        <taxon>Stephanodiscales</taxon>
        <taxon>Stephanodiscaceae</taxon>
        <taxon>Discostella</taxon>
    </lineage>
</organism>
<keyword evidence="5" id="KW-0067">ATP-binding</keyword>
<reference evidence="8 9" key="1">
    <citation type="submission" date="2024-10" db="EMBL/GenBank/DDBJ databases">
        <title>Updated reference genomes for cyclostephanoid diatoms.</title>
        <authorList>
            <person name="Roberts W.R."/>
            <person name="Alverson A.J."/>
        </authorList>
    </citation>
    <scope>NUCLEOTIDE SEQUENCE [LARGE SCALE GENOMIC DNA]</scope>
    <source>
        <strain evidence="8 9">AJA232-27</strain>
    </source>
</reference>
<dbReference type="AlphaFoldDB" id="A0ABD3N6U8"/>
<dbReference type="GO" id="GO:0004674">
    <property type="term" value="F:protein serine/threonine kinase activity"/>
    <property type="evidence" value="ECO:0007669"/>
    <property type="project" value="UniProtKB-KW"/>
</dbReference>
<keyword evidence="1" id="KW-0723">Serine/threonine-protein kinase</keyword>
<dbReference type="Gene3D" id="3.40.50.410">
    <property type="entry name" value="von Willebrand factor, type A domain"/>
    <property type="match status" value="1"/>
</dbReference>
<dbReference type="SUPFAM" id="SSF53300">
    <property type="entry name" value="vWA-like"/>
    <property type="match status" value="1"/>
</dbReference>
<keyword evidence="4" id="KW-0418">Kinase</keyword>
<dbReference type="SMART" id="SM00811">
    <property type="entry name" value="Alpha_kinase"/>
    <property type="match status" value="1"/>
</dbReference>
<dbReference type="EMBL" id="JALLBG020000031">
    <property type="protein sequence ID" value="KAL3771083.1"/>
    <property type="molecule type" value="Genomic_DNA"/>
</dbReference>
<keyword evidence="3" id="KW-0547">Nucleotide-binding</keyword>
<evidence type="ECO:0000259" key="7">
    <source>
        <dbReference type="PROSITE" id="PS51158"/>
    </source>
</evidence>
<gene>
    <name evidence="8" type="ORF">ACHAWU_006460</name>
</gene>
<evidence type="ECO:0000256" key="3">
    <source>
        <dbReference type="ARBA" id="ARBA00022741"/>
    </source>
</evidence>
<keyword evidence="9" id="KW-1185">Reference proteome</keyword>
<feature type="compositionally biased region" description="Low complexity" evidence="6">
    <location>
        <begin position="80"/>
        <end position="96"/>
    </location>
</feature>
<evidence type="ECO:0000313" key="8">
    <source>
        <dbReference type="EMBL" id="KAL3771083.1"/>
    </source>
</evidence>
<evidence type="ECO:0000256" key="4">
    <source>
        <dbReference type="ARBA" id="ARBA00022777"/>
    </source>
</evidence>
<sequence>MYEYCCDECVKKSFIPPSFGSVPKPIQSMPNISSTQCNAASTNISPIIGGKKKRSKKKKKVVFTAEEPTIHHFDPYNGHGAPLGLNNGRNGNDCDNGPRKSQLTEQLTLLSTLHGRARRQLRDLTKHDLKTVVKYGIKTKGKVVNGAQRWMFEYGNTVVITDPSCKTEITSYNKAINIERAFITEEMLNNHNEAVRILREDPHLCTTHSIIVVDQSGSMKECDMNFFRSRSDASYGTLALDYIAEQLYQMGDEFSVDAVTIIEMKQKGCVIVDREPLDWILFNKVLDRITTASPSSHGNYVNSLALVERIIKRDLALFADLDADDIPAFMLLFISDGKPSDCHGKHTTMRQAIVARLARALQSKLTFIGMGIGATGSDFEQLHLMVDTAKEHGAESQFNHAGLNPATLSITFTSIATSMTTTRTDLRSTTGEKVSKTEKNYSMRQKDKEDNYGVPFRRETYDVCRYVYSPDAKKTSPEANIYDWKKVPFINYESAGFDIDKDPFGKGAERLAYMFQEIKPKKKGQRWDKVGDLMVAKESRFIEDEESKEAFHLHFCRVQQMAQTFATEFNDAVMKAPLLKPSDDEVSLPPPITFLDCSVYEYTNEYDERCGLLVEKYLRGKFTKFNSNNGFIHEDSDGASIQLAIGEVLLTDFVQAFSHWVYERSRHSMLVCDLQGVLDMEGFRPAFRLTDPAICSKLRGRKSHYGKTDLSMRGIRNFCCRHICNNVCAALKLPPPNGRYSNKMKETEDEWTRVSRRSTGLVSETDCQLVSRIPDNDCKDVSNDTMELGCCLLNGPLLFFGPRVVITE</sequence>
<protein>
    <recommendedName>
        <fullName evidence="7">Alpha-type protein kinase domain-containing protein</fullName>
    </recommendedName>
</protein>
<dbReference type="InterPro" id="IPR051852">
    <property type="entry name" value="Alpha-type_PK"/>
</dbReference>
<dbReference type="Proteomes" id="UP001530293">
    <property type="component" value="Unassembled WGS sequence"/>
</dbReference>
<dbReference type="Pfam" id="PF02816">
    <property type="entry name" value="Alpha_kinase"/>
    <property type="match status" value="1"/>
</dbReference>
<dbReference type="GO" id="GO:0005524">
    <property type="term" value="F:ATP binding"/>
    <property type="evidence" value="ECO:0007669"/>
    <property type="project" value="UniProtKB-KW"/>
</dbReference>
<evidence type="ECO:0000256" key="5">
    <source>
        <dbReference type="ARBA" id="ARBA00022840"/>
    </source>
</evidence>
<dbReference type="InterPro" id="IPR004166">
    <property type="entry name" value="a-kinase_dom"/>
</dbReference>